<keyword evidence="4" id="KW-0269">Exonuclease</keyword>
<feature type="domain" description="Exonuclease VII large subunit C-terminal" evidence="5">
    <location>
        <begin position="139"/>
        <end position="346"/>
    </location>
</feature>
<evidence type="ECO:0000256" key="2">
    <source>
        <dbReference type="ARBA" id="ARBA00022722"/>
    </source>
</evidence>
<evidence type="ECO:0000256" key="4">
    <source>
        <dbReference type="ARBA" id="ARBA00022839"/>
    </source>
</evidence>
<reference evidence="7" key="1">
    <citation type="submission" date="2020-05" db="EMBL/GenBank/DDBJ databases">
        <authorList>
            <person name="Chiriac C."/>
            <person name="Salcher M."/>
            <person name="Ghai R."/>
            <person name="Kavagutti S V."/>
        </authorList>
    </citation>
    <scope>NUCLEOTIDE SEQUENCE</scope>
</reference>
<dbReference type="InterPro" id="IPR025824">
    <property type="entry name" value="OB-fold_nuc-bd_dom"/>
</dbReference>
<dbReference type="NCBIfam" id="TIGR00237">
    <property type="entry name" value="xseA"/>
    <property type="match status" value="1"/>
</dbReference>
<gene>
    <name evidence="7" type="ORF">UFOPK2683_00237</name>
</gene>
<accession>A0A6J6QWX0</accession>
<dbReference type="Pfam" id="PF02601">
    <property type="entry name" value="Exonuc_VII_L"/>
    <property type="match status" value="1"/>
</dbReference>
<organism evidence="7">
    <name type="scientific">freshwater metagenome</name>
    <dbReference type="NCBI Taxonomy" id="449393"/>
    <lineage>
        <taxon>unclassified sequences</taxon>
        <taxon>metagenomes</taxon>
        <taxon>ecological metagenomes</taxon>
    </lineage>
</organism>
<dbReference type="EMBL" id="CAEZYK010000007">
    <property type="protein sequence ID" value="CAB4715282.1"/>
    <property type="molecule type" value="Genomic_DNA"/>
</dbReference>
<evidence type="ECO:0000256" key="1">
    <source>
        <dbReference type="ARBA" id="ARBA00022490"/>
    </source>
</evidence>
<evidence type="ECO:0000259" key="6">
    <source>
        <dbReference type="Pfam" id="PF13742"/>
    </source>
</evidence>
<feature type="domain" description="OB-fold nucleic acid binding" evidence="6">
    <location>
        <begin position="7"/>
        <end position="114"/>
    </location>
</feature>
<dbReference type="PANTHER" id="PTHR30008">
    <property type="entry name" value="EXODEOXYRIBONUCLEASE 7 LARGE SUBUNIT"/>
    <property type="match status" value="1"/>
</dbReference>
<protein>
    <submittedName>
        <fullName evidence="7">Unannotated protein</fullName>
    </submittedName>
</protein>
<keyword evidence="3" id="KW-0378">Hydrolase</keyword>
<dbReference type="Pfam" id="PF13742">
    <property type="entry name" value="tRNA_anti_2"/>
    <property type="match status" value="1"/>
</dbReference>
<keyword evidence="2" id="KW-0540">Nuclease</keyword>
<name>A0A6J6QWX0_9ZZZZ</name>
<evidence type="ECO:0000259" key="5">
    <source>
        <dbReference type="Pfam" id="PF02601"/>
    </source>
</evidence>
<dbReference type="GO" id="GO:0009318">
    <property type="term" value="C:exodeoxyribonuclease VII complex"/>
    <property type="evidence" value="ECO:0007669"/>
    <property type="project" value="InterPro"/>
</dbReference>
<dbReference type="InterPro" id="IPR020579">
    <property type="entry name" value="Exonuc_VII_lsu_C"/>
</dbReference>
<sequence length="416" mass="44691">MEEEVTYSVTELGNVIQGALLNEFPRAFWVRGEVSQFRVPGGRHAYFDLVEKTEAGRQPEAKLGVALWQAKRLAVEKLLAESDLELRDGAEVRIRVRLDFYAPHGKLQLQMDGIDPIFSVGKLAAERARVLGALQSEGLLDRQTKLLVPLVPLRIGLVTSDDSAAYHDFVEGIKTSGYAFSIILSSSTVQGADAPESISVALKAVAKAKPDVIALVRGGGAKTDLAAFDAEVVARTIASLKIPVFTGVGHEIDRSIADEVANSAFKTPTAVASHLVELVGEYASGISRIGERVLALAETVCVDARSDLADVVQRISRGVPQALMSESRSLDASQHRLIEGARRKSRDAGVRIGGISDRLRALDPKRVLARGYSITRTEDGRVLRAAATATVGKRLLTETAAGIVASRVEPTEQRGN</sequence>
<dbReference type="PANTHER" id="PTHR30008:SF0">
    <property type="entry name" value="EXODEOXYRIBONUCLEASE 7 LARGE SUBUNIT"/>
    <property type="match status" value="1"/>
</dbReference>
<dbReference type="GO" id="GO:0003676">
    <property type="term" value="F:nucleic acid binding"/>
    <property type="evidence" value="ECO:0007669"/>
    <property type="project" value="InterPro"/>
</dbReference>
<dbReference type="GO" id="GO:0008855">
    <property type="term" value="F:exodeoxyribonuclease VII activity"/>
    <property type="evidence" value="ECO:0007669"/>
    <property type="project" value="InterPro"/>
</dbReference>
<dbReference type="HAMAP" id="MF_00378">
    <property type="entry name" value="Exonuc_7_L"/>
    <property type="match status" value="1"/>
</dbReference>
<evidence type="ECO:0000313" key="7">
    <source>
        <dbReference type="EMBL" id="CAB4715282.1"/>
    </source>
</evidence>
<proteinExistence type="inferred from homology"/>
<dbReference type="AlphaFoldDB" id="A0A6J6QWX0"/>
<keyword evidence="1" id="KW-0963">Cytoplasm</keyword>
<dbReference type="CDD" id="cd04489">
    <property type="entry name" value="ExoVII_LU_OBF"/>
    <property type="match status" value="1"/>
</dbReference>
<dbReference type="GO" id="GO:0006308">
    <property type="term" value="P:DNA catabolic process"/>
    <property type="evidence" value="ECO:0007669"/>
    <property type="project" value="InterPro"/>
</dbReference>
<dbReference type="InterPro" id="IPR003753">
    <property type="entry name" value="Exonuc_VII_L"/>
</dbReference>
<evidence type="ECO:0000256" key="3">
    <source>
        <dbReference type="ARBA" id="ARBA00022801"/>
    </source>
</evidence>